<evidence type="ECO:0000313" key="7">
    <source>
        <dbReference type="EMBL" id="CAB4192691.1"/>
    </source>
</evidence>
<dbReference type="EMBL" id="LR797131">
    <property type="protein sequence ID" value="CAB4189040.1"/>
    <property type="molecule type" value="Genomic_DNA"/>
</dbReference>
<evidence type="ECO:0000313" key="5">
    <source>
        <dbReference type="EMBL" id="CAB4185498.1"/>
    </source>
</evidence>
<name>A0A6J5Q5C5_9CAUD</name>
<dbReference type="EMBL" id="LR796915">
    <property type="protein sequence ID" value="CAB4174660.1"/>
    <property type="molecule type" value="Genomic_DNA"/>
</dbReference>
<evidence type="ECO:0000313" key="8">
    <source>
        <dbReference type="EMBL" id="CAB4217943.1"/>
    </source>
</evidence>
<organism evidence="4">
    <name type="scientific">uncultured Caudovirales phage</name>
    <dbReference type="NCBI Taxonomy" id="2100421"/>
    <lineage>
        <taxon>Viruses</taxon>
        <taxon>Duplodnaviria</taxon>
        <taxon>Heunggongvirae</taxon>
        <taxon>Uroviricota</taxon>
        <taxon>Caudoviricetes</taxon>
        <taxon>Peduoviridae</taxon>
        <taxon>Maltschvirus</taxon>
        <taxon>Maltschvirus maltsch</taxon>
    </lineage>
</organism>
<accession>A0A6J5Q5C5</accession>
<evidence type="ECO:0000313" key="9">
    <source>
        <dbReference type="EMBL" id="CAB5231650.1"/>
    </source>
</evidence>
<proteinExistence type="predicted"/>
<dbReference type="EMBL" id="LR798431">
    <property type="protein sequence ID" value="CAB5231650.1"/>
    <property type="molecule type" value="Genomic_DNA"/>
</dbReference>
<reference evidence="4" key="1">
    <citation type="submission" date="2020-05" db="EMBL/GenBank/DDBJ databases">
        <authorList>
            <person name="Chiriac C."/>
            <person name="Salcher M."/>
            <person name="Ghai R."/>
            <person name="Kavagutti S V."/>
        </authorList>
    </citation>
    <scope>NUCLEOTIDE SEQUENCE</scope>
</reference>
<sequence>MVELIIMKNVEDLIAKAPAGQDIFDQGMSIITMLLEKNISYGNSALNPVGIFSNNNAGEQLDVRIDDKLNRIKNGKGFVGDNDLDDLIGYLMLKKVYNARKVEYNSNWSVEATEMLK</sequence>
<dbReference type="EMBL" id="LR797455">
    <property type="protein sequence ID" value="CAB4217943.1"/>
    <property type="molecule type" value="Genomic_DNA"/>
</dbReference>
<evidence type="ECO:0000313" key="3">
    <source>
        <dbReference type="EMBL" id="CAB4174660.1"/>
    </source>
</evidence>
<dbReference type="EMBL" id="LR797080">
    <property type="protein sequence ID" value="CAB4185498.1"/>
    <property type="molecule type" value="Genomic_DNA"/>
</dbReference>
<evidence type="ECO:0000313" key="2">
    <source>
        <dbReference type="EMBL" id="CAB4150994.1"/>
    </source>
</evidence>
<dbReference type="EMBL" id="LR797188">
    <property type="protein sequence ID" value="CAB4192691.1"/>
    <property type="molecule type" value="Genomic_DNA"/>
</dbReference>
<dbReference type="EMBL" id="LR796457">
    <property type="protein sequence ID" value="CAB4146023.1"/>
    <property type="molecule type" value="Genomic_DNA"/>
</dbReference>
<evidence type="ECO:0000313" key="4">
    <source>
        <dbReference type="EMBL" id="CAB4179860.1"/>
    </source>
</evidence>
<evidence type="ECO:0000313" key="6">
    <source>
        <dbReference type="EMBL" id="CAB4189040.1"/>
    </source>
</evidence>
<dbReference type="EMBL" id="LR796551">
    <property type="protein sequence ID" value="CAB4150994.1"/>
    <property type="molecule type" value="Genomic_DNA"/>
</dbReference>
<dbReference type="EMBL" id="LR796983">
    <property type="protein sequence ID" value="CAB4179860.1"/>
    <property type="molecule type" value="Genomic_DNA"/>
</dbReference>
<protein>
    <submittedName>
        <fullName evidence="4">Uncharacterized protein</fullName>
    </submittedName>
</protein>
<gene>
    <name evidence="4" type="ORF">UFOVP1032_135</name>
    <name evidence="5" type="ORF">UFOVP1125_51</name>
    <name evidence="6" type="ORF">UFOVP1173_149</name>
    <name evidence="7" type="ORF">UFOVP1241_67</name>
    <name evidence="8" type="ORF">UFOVP1491_135</name>
    <name evidence="9" type="ORF">UFOVP1579_135</name>
    <name evidence="1" type="ORF">UFOVP485_138</name>
    <name evidence="2" type="ORF">UFOVP575_90</name>
    <name evidence="3" type="ORF">UFOVP963_70</name>
</gene>
<evidence type="ECO:0000313" key="1">
    <source>
        <dbReference type="EMBL" id="CAB4146023.1"/>
    </source>
</evidence>